<dbReference type="EMBL" id="JANPWB010000008">
    <property type="protein sequence ID" value="KAJ1163317.1"/>
    <property type="molecule type" value="Genomic_DNA"/>
</dbReference>
<evidence type="ECO:0000313" key="1">
    <source>
        <dbReference type="EMBL" id="KAJ1163317.1"/>
    </source>
</evidence>
<organism evidence="1 2">
    <name type="scientific">Pleurodeles waltl</name>
    <name type="common">Iberian ribbed newt</name>
    <dbReference type="NCBI Taxonomy" id="8319"/>
    <lineage>
        <taxon>Eukaryota</taxon>
        <taxon>Metazoa</taxon>
        <taxon>Chordata</taxon>
        <taxon>Craniata</taxon>
        <taxon>Vertebrata</taxon>
        <taxon>Euteleostomi</taxon>
        <taxon>Amphibia</taxon>
        <taxon>Batrachia</taxon>
        <taxon>Caudata</taxon>
        <taxon>Salamandroidea</taxon>
        <taxon>Salamandridae</taxon>
        <taxon>Pleurodelinae</taxon>
        <taxon>Pleurodeles</taxon>
    </lineage>
</organism>
<reference evidence="1" key="1">
    <citation type="journal article" date="2022" name="bioRxiv">
        <title>Sequencing and chromosome-scale assembly of the giantPleurodeles waltlgenome.</title>
        <authorList>
            <person name="Brown T."/>
            <person name="Elewa A."/>
            <person name="Iarovenko S."/>
            <person name="Subramanian E."/>
            <person name="Araus A.J."/>
            <person name="Petzold A."/>
            <person name="Susuki M."/>
            <person name="Suzuki K.-i.T."/>
            <person name="Hayashi T."/>
            <person name="Toyoda A."/>
            <person name="Oliveira C."/>
            <person name="Osipova E."/>
            <person name="Leigh N.D."/>
            <person name="Simon A."/>
            <person name="Yun M.H."/>
        </authorList>
    </citation>
    <scope>NUCLEOTIDE SEQUENCE</scope>
    <source>
        <strain evidence="1">20211129_DDA</strain>
        <tissue evidence="1">Liver</tissue>
    </source>
</reference>
<keyword evidence="2" id="KW-1185">Reference proteome</keyword>
<sequence>MPSDTRCILFLLRTITQFPAHQETKMEQLNADDLADQILSHLVACDFKPEDILSQCYDGASVMSGCNGVFRLLYRKD</sequence>
<comment type="caution">
    <text evidence="1">The sequence shown here is derived from an EMBL/GenBank/DDBJ whole genome shotgun (WGS) entry which is preliminary data.</text>
</comment>
<dbReference type="Proteomes" id="UP001066276">
    <property type="component" value="Chromosome 4_2"/>
</dbReference>
<protein>
    <recommendedName>
        <fullName evidence="3">DUF4371 domain-containing protein</fullName>
    </recommendedName>
</protein>
<evidence type="ECO:0008006" key="3">
    <source>
        <dbReference type="Google" id="ProtNLM"/>
    </source>
</evidence>
<accession>A0AAV7SGW3</accession>
<evidence type="ECO:0000313" key="2">
    <source>
        <dbReference type="Proteomes" id="UP001066276"/>
    </source>
</evidence>
<name>A0AAV7SGW3_PLEWA</name>
<gene>
    <name evidence="1" type="ORF">NDU88_003777</name>
</gene>
<dbReference type="AlphaFoldDB" id="A0AAV7SGW3"/>
<proteinExistence type="predicted"/>